<dbReference type="OrthoDB" id="1823017at2759"/>
<dbReference type="EMBL" id="CM018036">
    <property type="protein sequence ID" value="KAA8541391.1"/>
    <property type="molecule type" value="Genomic_DNA"/>
</dbReference>
<keyword evidence="2" id="KW-0472">Membrane</keyword>
<name>A0A5J5BJQ3_9ASTE</name>
<keyword evidence="2" id="KW-0812">Transmembrane</keyword>
<dbReference type="Proteomes" id="UP000325577">
    <property type="component" value="Linkage Group LG13"/>
</dbReference>
<evidence type="ECO:0000313" key="3">
    <source>
        <dbReference type="EMBL" id="KAA8541391.1"/>
    </source>
</evidence>
<organism evidence="3 4">
    <name type="scientific">Nyssa sinensis</name>
    <dbReference type="NCBI Taxonomy" id="561372"/>
    <lineage>
        <taxon>Eukaryota</taxon>
        <taxon>Viridiplantae</taxon>
        <taxon>Streptophyta</taxon>
        <taxon>Embryophyta</taxon>
        <taxon>Tracheophyta</taxon>
        <taxon>Spermatophyta</taxon>
        <taxon>Magnoliopsida</taxon>
        <taxon>eudicotyledons</taxon>
        <taxon>Gunneridae</taxon>
        <taxon>Pentapetalae</taxon>
        <taxon>asterids</taxon>
        <taxon>Cornales</taxon>
        <taxon>Nyssaceae</taxon>
        <taxon>Nyssa</taxon>
    </lineage>
</organism>
<evidence type="ECO:0000313" key="4">
    <source>
        <dbReference type="Proteomes" id="UP000325577"/>
    </source>
</evidence>
<protein>
    <submittedName>
        <fullName evidence="3">Uncharacterized protein</fullName>
    </submittedName>
</protein>
<evidence type="ECO:0000256" key="1">
    <source>
        <dbReference type="SAM" id="MobiDB-lite"/>
    </source>
</evidence>
<reference evidence="3 4" key="1">
    <citation type="submission" date="2019-09" db="EMBL/GenBank/DDBJ databases">
        <title>A chromosome-level genome assembly of the Chinese tupelo Nyssa sinensis.</title>
        <authorList>
            <person name="Yang X."/>
            <person name="Kang M."/>
            <person name="Yang Y."/>
            <person name="Xiong H."/>
            <person name="Wang M."/>
            <person name="Zhang Z."/>
            <person name="Wang Z."/>
            <person name="Wu H."/>
            <person name="Ma T."/>
            <person name="Liu J."/>
            <person name="Xi Z."/>
        </authorList>
    </citation>
    <scope>NUCLEOTIDE SEQUENCE [LARGE SCALE GENOMIC DNA]</scope>
    <source>
        <strain evidence="3">J267</strain>
        <tissue evidence="3">Leaf</tissue>
    </source>
</reference>
<gene>
    <name evidence="3" type="ORF">F0562_025339</name>
</gene>
<evidence type="ECO:0000256" key="2">
    <source>
        <dbReference type="SAM" id="Phobius"/>
    </source>
</evidence>
<feature type="region of interest" description="Disordered" evidence="1">
    <location>
        <begin position="78"/>
        <end position="99"/>
    </location>
</feature>
<accession>A0A5J5BJQ3</accession>
<dbReference type="AlphaFoldDB" id="A0A5J5BJQ3"/>
<feature type="transmembrane region" description="Helical" evidence="2">
    <location>
        <begin position="6"/>
        <end position="27"/>
    </location>
</feature>
<keyword evidence="4" id="KW-1185">Reference proteome</keyword>
<sequence>MALEWVVIGYAAGAEAIMVLLLTMPGLDRLRSVRYQAILQVPYVHAVGAAPPPKVGHKEPAQRALDQRRLALLLAPILRHPPYPPSGSAQPPDRQIEEF</sequence>
<keyword evidence="2" id="KW-1133">Transmembrane helix</keyword>
<proteinExistence type="predicted"/>